<dbReference type="RefSeq" id="WP_168927850.1">
    <property type="nucleotide sequence ID" value="NZ_BKAT01000018.1"/>
</dbReference>
<comment type="subcellular location">
    <subcellularLocation>
        <location evidence="1">Cell outer membrane</location>
    </subcellularLocation>
</comment>
<reference evidence="9" key="1">
    <citation type="submission" date="2016-10" db="EMBL/GenBank/DDBJ databases">
        <authorList>
            <person name="Varghese N."/>
            <person name="Submissions S."/>
        </authorList>
    </citation>
    <scope>NUCLEOTIDE SEQUENCE [LARGE SCALE GENOMIC DNA]</scope>
    <source>
        <strain evidence="9">DSM 23920</strain>
    </source>
</reference>
<organism evidence="8 9">
    <name type="scientific">Chitinophaga terrae</name>
    <name type="common">ex Kim and Jung 2007</name>
    <dbReference type="NCBI Taxonomy" id="408074"/>
    <lineage>
        <taxon>Bacteria</taxon>
        <taxon>Pseudomonadati</taxon>
        <taxon>Bacteroidota</taxon>
        <taxon>Chitinophagia</taxon>
        <taxon>Chitinophagales</taxon>
        <taxon>Chitinophagaceae</taxon>
        <taxon>Chitinophaga</taxon>
    </lineage>
</organism>
<keyword evidence="8" id="KW-0675">Receptor</keyword>
<evidence type="ECO:0000313" key="8">
    <source>
        <dbReference type="EMBL" id="SEA67424.1"/>
    </source>
</evidence>
<evidence type="ECO:0000259" key="6">
    <source>
        <dbReference type="Pfam" id="PF07715"/>
    </source>
</evidence>
<evidence type="ECO:0000256" key="4">
    <source>
        <dbReference type="SAM" id="MobiDB-lite"/>
    </source>
</evidence>
<dbReference type="SUPFAM" id="SSF49464">
    <property type="entry name" value="Carboxypeptidase regulatory domain-like"/>
    <property type="match status" value="1"/>
</dbReference>
<gene>
    <name evidence="8" type="ORF">SAMN05660909_02947</name>
</gene>
<evidence type="ECO:0000313" key="9">
    <source>
        <dbReference type="Proteomes" id="UP000199656"/>
    </source>
</evidence>
<dbReference type="AlphaFoldDB" id="A0A1H4D3X3"/>
<dbReference type="Gene3D" id="2.60.40.1120">
    <property type="entry name" value="Carboxypeptidase-like, regulatory domain"/>
    <property type="match status" value="1"/>
</dbReference>
<feature type="domain" description="TonB-dependent receptor plug" evidence="6">
    <location>
        <begin position="128"/>
        <end position="221"/>
    </location>
</feature>
<dbReference type="Proteomes" id="UP000199656">
    <property type="component" value="Unassembled WGS sequence"/>
</dbReference>
<dbReference type="Gene3D" id="2.170.130.10">
    <property type="entry name" value="TonB-dependent receptor, plug domain"/>
    <property type="match status" value="1"/>
</dbReference>
<dbReference type="SUPFAM" id="SSF56935">
    <property type="entry name" value="Porins"/>
    <property type="match status" value="1"/>
</dbReference>
<dbReference type="InterPro" id="IPR012910">
    <property type="entry name" value="Plug_dom"/>
</dbReference>
<dbReference type="GO" id="GO:0009279">
    <property type="term" value="C:cell outer membrane"/>
    <property type="evidence" value="ECO:0007669"/>
    <property type="project" value="UniProtKB-SubCell"/>
</dbReference>
<keyword evidence="9" id="KW-1185">Reference proteome</keyword>
<feature type="domain" description="Outer membrane protein beta-barrel" evidence="7">
    <location>
        <begin position="380"/>
        <end position="787"/>
    </location>
</feature>
<name>A0A1H4D3X3_9BACT</name>
<keyword evidence="2" id="KW-0472">Membrane</keyword>
<feature type="signal peptide" evidence="5">
    <location>
        <begin position="1"/>
        <end position="19"/>
    </location>
</feature>
<accession>A0A1H4D3X3</accession>
<dbReference type="STRING" id="408074.SAMN05660909_02947"/>
<evidence type="ECO:0000256" key="1">
    <source>
        <dbReference type="ARBA" id="ARBA00004442"/>
    </source>
</evidence>
<keyword evidence="5" id="KW-0732">Signal</keyword>
<dbReference type="EMBL" id="FNRL01000012">
    <property type="protein sequence ID" value="SEA67424.1"/>
    <property type="molecule type" value="Genomic_DNA"/>
</dbReference>
<dbReference type="InterPro" id="IPR008969">
    <property type="entry name" value="CarboxyPept-like_regulatory"/>
</dbReference>
<protein>
    <submittedName>
        <fullName evidence="8">Outer membrane receptor proteins, mostly Fe transport</fullName>
    </submittedName>
</protein>
<dbReference type="InterPro" id="IPR037066">
    <property type="entry name" value="Plug_dom_sf"/>
</dbReference>
<evidence type="ECO:0000256" key="2">
    <source>
        <dbReference type="ARBA" id="ARBA00023136"/>
    </source>
</evidence>
<dbReference type="Gene3D" id="2.40.170.20">
    <property type="entry name" value="TonB-dependent receptor, beta-barrel domain"/>
    <property type="match status" value="1"/>
</dbReference>
<dbReference type="Pfam" id="PF07715">
    <property type="entry name" value="Plug"/>
    <property type="match status" value="1"/>
</dbReference>
<feature type="chain" id="PRO_5011575908" evidence="5">
    <location>
        <begin position="20"/>
        <end position="816"/>
    </location>
</feature>
<dbReference type="Pfam" id="PF13620">
    <property type="entry name" value="CarboxypepD_reg"/>
    <property type="match status" value="1"/>
</dbReference>
<proteinExistence type="predicted"/>
<feature type="region of interest" description="Disordered" evidence="4">
    <location>
        <begin position="796"/>
        <end position="816"/>
    </location>
</feature>
<dbReference type="Pfam" id="PF14905">
    <property type="entry name" value="OMP_b-brl_3"/>
    <property type="match status" value="1"/>
</dbReference>
<evidence type="ECO:0000256" key="5">
    <source>
        <dbReference type="SAM" id="SignalP"/>
    </source>
</evidence>
<dbReference type="InterPro" id="IPR036942">
    <property type="entry name" value="Beta-barrel_TonB_sf"/>
</dbReference>
<evidence type="ECO:0000256" key="3">
    <source>
        <dbReference type="ARBA" id="ARBA00023237"/>
    </source>
</evidence>
<keyword evidence="3" id="KW-0998">Cell outer membrane</keyword>
<dbReference type="InterPro" id="IPR041700">
    <property type="entry name" value="OMP_b-brl_3"/>
</dbReference>
<evidence type="ECO:0000259" key="7">
    <source>
        <dbReference type="Pfam" id="PF14905"/>
    </source>
</evidence>
<sequence>MKRFILLITCLVATFPVLAQEIRGRITDMQKAPVPGASILLVKAGDTVIVKTAVSGPDGRFSISFSRPGDWQLLINMLGYEPYQSKPFTLDTQHINTSLPDLQLRVADARELRTISVTAKKPLIEQQVDRIVVNVDAMISGAASNALEVLSRSPGVMVTGNGAISLNGKEGVLVLINGRSTYLAGNDLANYLKSLPGSTLEKIELMTNPPAKYEASGNAGVINIRMKKSTVKGFNGNLSLGYTQAVYWKSNNAVNFNYRNNKINFFGNLGYSGDRNYVRTDISRRYEKPDGALSSGVQMNIFNKNTSDGVNLRLGLDYLVTEKTTLGIVVNGLTRPNGEKKYTNSRLYDAAEITDSAVAGYLDGRYKWKNGGINLNLQQRFDSTGRELTADLDYIRYSSNGFQQFQNTVYLPGNVFKNQDNLLGRLPGNFDVYSAKADYVHPLKNKARVDFGAKASYVRTDNAAEYFNVSNGIALPDYDKTNRFRYQENINAAYISFRKEFPKWGMQAGLRAENTVAKGRQLGNPTHPDSSFRRKYTDLFPTAYLTYKLDSAGHNTLVLSYGRRIDRPAYNNLNPFLFFSDKFSYRAGNPFLKPQYANNLELSYRYKSIFSATFLYNVTRGEIRETIEQEGNIFISRSSNIGRNTGTGIIINSSLDLTAWWRATLYMQDIYRTYKSTLPDEGNLNTSMNTWGGSLYNEFQFKHGWSAELFAMYIGDNLLAQFTRDPLWQLDVSVRKKILKEKGTVRLGVNDIFHTLKIGGDITNVKQTQVTYLNVFDTRNIAIAFTYKFGKENNAARRNRQTGGADTEQQRVGSNK</sequence>